<gene>
    <name evidence="2" type="ORF">LFYK43_12090</name>
</gene>
<keyword evidence="1" id="KW-1133">Transmembrane helix</keyword>
<accession>A0A401IT75</accession>
<feature type="transmembrane region" description="Helical" evidence="1">
    <location>
        <begin position="154"/>
        <end position="173"/>
    </location>
</feature>
<feature type="transmembrane region" description="Helical" evidence="1">
    <location>
        <begin position="253"/>
        <end position="275"/>
    </location>
</feature>
<protein>
    <submittedName>
        <fullName evidence="2">Uncharacterized protein</fullName>
    </submittedName>
</protein>
<name>A0A401IT75_9LACO</name>
<dbReference type="Proteomes" id="UP000286848">
    <property type="component" value="Unassembled WGS sequence"/>
</dbReference>
<keyword evidence="1" id="KW-0472">Membrane</keyword>
<feature type="transmembrane region" description="Helical" evidence="1">
    <location>
        <begin position="281"/>
        <end position="299"/>
    </location>
</feature>
<dbReference type="AlphaFoldDB" id="A0A401IT75"/>
<evidence type="ECO:0000313" key="2">
    <source>
        <dbReference type="EMBL" id="GBG94750.1"/>
    </source>
</evidence>
<feature type="transmembrane region" description="Helical" evidence="1">
    <location>
        <begin position="193"/>
        <end position="213"/>
    </location>
</feature>
<feature type="transmembrane region" description="Helical" evidence="1">
    <location>
        <begin position="108"/>
        <end position="134"/>
    </location>
</feature>
<dbReference type="OrthoDB" id="9811293at2"/>
<sequence length="305" mass="34329">MSAMQLARTVEVVFYVVYLAAALVLVKNKRVEQLFQLITCSLLGVSLELFSVNIFKTYHYYPHFFVNLGDAAALKSCPLWVGLGWGLLMPLAIVAGKKLSKKPIVVGLVAYVIVIGWDLIWDVIAIRTSGGLWVWRGTSVSLTINLASLYGIPWMNYLGYSAAIVPLTMIMAFNDRKFAAQANNVRRFWFAILNYLEGLVSFIVVVGIFAVIYNFVPAFAVTAFLLLFGGTLIYMLVELFAKHRFNFLGQFDWAIILEFGLSYLVSLFMGFYLGLFQDKPWLVVVHIFLMLVTLAFGVLTPKKVR</sequence>
<feature type="transmembrane region" description="Helical" evidence="1">
    <location>
        <begin position="6"/>
        <end position="25"/>
    </location>
</feature>
<keyword evidence="1" id="KW-0812">Transmembrane</keyword>
<comment type="caution">
    <text evidence="2">The sequence shown here is derived from an EMBL/GenBank/DDBJ whole genome shotgun (WGS) entry which is preliminary data.</text>
</comment>
<keyword evidence="3" id="KW-1185">Reference proteome</keyword>
<reference evidence="2 3" key="1">
    <citation type="journal article" date="2019" name="Int. J. Syst. Evol. Microbiol.">
        <title>Lactobacillus salitolerans sp. nov., a novel lactic acid bacterium isolated from spent mushroom substrates.</title>
        <authorList>
            <person name="Tohno M."/>
            <person name="Tanizawa Y."/>
            <person name="Kojima Y."/>
            <person name="Sakamoto M."/>
            <person name="Nakamura Y."/>
            <person name="Ohkuma M."/>
            <person name="Kobayashi H."/>
        </authorList>
    </citation>
    <scope>NUCLEOTIDE SEQUENCE [LARGE SCALE GENOMIC DNA]</scope>
    <source>
        <strain evidence="2 3">YK43</strain>
    </source>
</reference>
<proteinExistence type="predicted"/>
<evidence type="ECO:0000313" key="3">
    <source>
        <dbReference type="Proteomes" id="UP000286848"/>
    </source>
</evidence>
<organism evidence="2 3">
    <name type="scientific">Ligilactobacillus salitolerans</name>
    <dbReference type="NCBI Taxonomy" id="1808352"/>
    <lineage>
        <taxon>Bacteria</taxon>
        <taxon>Bacillati</taxon>
        <taxon>Bacillota</taxon>
        <taxon>Bacilli</taxon>
        <taxon>Lactobacillales</taxon>
        <taxon>Lactobacillaceae</taxon>
        <taxon>Ligilactobacillus</taxon>
    </lineage>
</organism>
<dbReference type="EMBL" id="BFFP01000017">
    <property type="protein sequence ID" value="GBG94750.1"/>
    <property type="molecule type" value="Genomic_DNA"/>
</dbReference>
<feature type="transmembrane region" description="Helical" evidence="1">
    <location>
        <begin position="37"/>
        <end position="58"/>
    </location>
</feature>
<feature type="transmembrane region" description="Helical" evidence="1">
    <location>
        <begin position="78"/>
        <end position="96"/>
    </location>
</feature>
<feature type="transmembrane region" description="Helical" evidence="1">
    <location>
        <begin position="219"/>
        <end position="241"/>
    </location>
</feature>
<evidence type="ECO:0000256" key="1">
    <source>
        <dbReference type="SAM" id="Phobius"/>
    </source>
</evidence>
<dbReference type="RefSeq" id="WP_124976449.1">
    <property type="nucleotide sequence ID" value="NZ_BFFP01000017.1"/>
</dbReference>